<protein>
    <submittedName>
        <fullName evidence="1">Uncharacterized protein</fullName>
    </submittedName>
</protein>
<dbReference type="Proteomes" id="UP000187203">
    <property type="component" value="Unassembled WGS sequence"/>
</dbReference>
<dbReference type="AlphaFoldDB" id="A0A1R3GH22"/>
<sequence length="56" mass="6606">MNEHRNFQKTSPYLPLPRSMVSFIESNLQDFKKTFTRTLNRNPDLPNNHRGTSMPT</sequence>
<comment type="caution">
    <text evidence="1">The sequence shown here is derived from an EMBL/GenBank/DDBJ whole genome shotgun (WGS) entry which is preliminary data.</text>
</comment>
<keyword evidence="2" id="KW-1185">Reference proteome</keyword>
<organism evidence="1 2">
    <name type="scientific">Corchorus olitorius</name>
    <dbReference type="NCBI Taxonomy" id="93759"/>
    <lineage>
        <taxon>Eukaryota</taxon>
        <taxon>Viridiplantae</taxon>
        <taxon>Streptophyta</taxon>
        <taxon>Embryophyta</taxon>
        <taxon>Tracheophyta</taxon>
        <taxon>Spermatophyta</taxon>
        <taxon>Magnoliopsida</taxon>
        <taxon>eudicotyledons</taxon>
        <taxon>Gunneridae</taxon>
        <taxon>Pentapetalae</taxon>
        <taxon>rosids</taxon>
        <taxon>malvids</taxon>
        <taxon>Malvales</taxon>
        <taxon>Malvaceae</taxon>
        <taxon>Grewioideae</taxon>
        <taxon>Apeibeae</taxon>
        <taxon>Corchorus</taxon>
    </lineage>
</organism>
<name>A0A1R3GH22_9ROSI</name>
<accession>A0A1R3GH22</accession>
<gene>
    <name evidence="1" type="ORF">COLO4_35411</name>
</gene>
<proteinExistence type="predicted"/>
<evidence type="ECO:0000313" key="1">
    <source>
        <dbReference type="EMBL" id="OMO57383.1"/>
    </source>
</evidence>
<reference evidence="2" key="1">
    <citation type="submission" date="2013-09" db="EMBL/GenBank/DDBJ databases">
        <title>Corchorus olitorius genome sequencing.</title>
        <authorList>
            <person name="Alam M."/>
            <person name="Haque M.S."/>
            <person name="Islam M.S."/>
            <person name="Emdad E.M."/>
            <person name="Islam M.M."/>
            <person name="Ahmed B."/>
            <person name="Halim A."/>
            <person name="Hossen Q.M.M."/>
            <person name="Hossain M.Z."/>
            <person name="Ahmed R."/>
            <person name="Khan M.M."/>
            <person name="Islam R."/>
            <person name="Rashid M.M."/>
            <person name="Khan S.A."/>
            <person name="Rahman M.S."/>
            <person name="Alam M."/>
            <person name="Yahiya A.S."/>
            <person name="Khan M.S."/>
            <person name="Azam M.S."/>
            <person name="Haque T."/>
            <person name="Lashkar M.Z.H."/>
            <person name="Akhand A.I."/>
            <person name="Morshed G."/>
            <person name="Roy S."/>
            <person name="Uddin K.S."/>
            <person name="Rabeya T."/>
            <person name="Hossain A.S."/>
            <person name="Chowdhury A."/>
            <person name="Snigdha A.R."/>
            <person name="Mortoza M.S."/>
            <person name="Matin S.A."/>
            <person name="Hoque S.M.E."/>
            <person name="Islam M.K."/>
            <person name="Roy D.K."/>
            <person name="Haider R."/>
            <person name="Moosa M.M."/>
            <person name="Elias S.M."/>
            <person name="Hasan A.M."/>
            <person name="Jahan S."/>
            <person name="Shafiuddin M."/>
            <person name="Mahmood N."/>
            <person name="Shommy N.S."/>
        </authorList>
    </citation>
    <scope>NUCLEOTIDE SEQUENCE [LARGE SCALE GENOMIC DNA]</scope>
    <source>
        <strain evidence="2">cv. O-4</strain>
    </source>
</reference>
<evidence type="ECO:0000313" key="2">
    <source>
        <dbReference type="Proteomes" id="UP000187203"/>
    </source>
</evidence>
<dbReference type="EMBL" id="AWUE01022562">
    <property type="protein sequence ID" value="OMO57383.1"/>
    <property type="molecule type" value="Genomic_DNA"/>
</dbReference>